<evidence type="ECO:0000256" key="11">
    <source>
        <dbReference type="RuleBase" id="RU003788"/>
    </source>
</evidence>
<dbReference type="GO" id="GO:0009253">
    <property type="term" value="P:peptidoglycan catabolic process"/>
    <property type="evidence" value="ECO:0007669"/>
    <property type="project" value="UniProtKB-UniRule"/>
</dbReference>
<keyword evidence="7 10" id="KW-0578">Host cell lysis by virus</keyword>
<dbReference type="GO" id="GO:0030430">
    <property type="term" value="C:host cell cytoplasm"/>
    <property type="evidence" value="ECO:0007669"/>
    <property type="project" value="UniProtKB-SubCell"/>
</dbReference>
<protein>
    <recommendedName>
        <fullName evidence="10">Endolysin</fullName>
        <ecNumber evidence="10">3.2.1.17</ecNumber>
    </recommendedName>
    <alternativeName>
        <fullName evidence="10">Lysis protein</fullName>
    </alternativeName>
    <alternativeName>
        <fullName evidence="10">Lysozyme</fullName>
    </alternativeName>
    <alternativeName>
        <fullName evidence="10">Muramidase</fullName>
    </alternativeName>
</protein>
<evidence type="ECO:0000256" key="10">
    <source>
        <dbReference type="HAMAP-Rule" id="MF_04110"/>
    </source>
</evidence>
<comment type="catalytic activity">
    <reaction evidence="1 10 11">
        <text>Hydrolysis of (1-&gt;4)-beta-linkages between N-acetylmuramic acid and N-acetyl-D-glucosamine residues in a peptidoglycan and between N-acetyl-D-glucosamine residues in chitodextrins.</text>
        <dbReference type="EC" id="3.2.1.17"/>
    </reaction>
</comment>
<dbReference type="GO" id="GO:0003796">
    <property type="term" value="F:lysozyme activity"/>
    <property type="evidence" value="ECO:0007669"/>
    <property type="project" value="UniProtKB-UniRule"/>
</dbReference>
<evidence type="ECO:0000256" key="1">
    <source>
        <dbReference type="ARBA" id="ARBA00000632"/>
    </source>
</evidence>
<dbReference type="CDD" id="cd00737">
    <property type="entry name" value="lyz_endolysin_autolysin"/>
    <property type="match status" value="1"/>
</dbReference>
<dbReference type="Gene3D" id="1.10.530.40">
    <property type="match status" value="1"/>
</dbReference>
<keyword evidence="3 10" id="KW-1188">Viral release from host cell</keyword>
<dbReference type="Proteomes" id="UP000326781">
    <property type="component" value="Segment"/>
</dbReference>
<dbReference type="InterPro" id="IPR023346">
    <property type="entry name" value="Lysozyme-like_dom_sf"/>
</dbReference>
<dbReference type="InterPro" id="IPR033907">
    <property type="entry name" value="Endolysin_autolysin"/>
</dbReference>
<evidence type="ECO:0000256" key="9">
    <source>
        <dbReference type="ARBA" id="ARBA00023295"/>
    </source>
</evidence>
<dbReference type="HAMAP" id="MF_04110">
    <property type="entry name" value="ENDOLYSIN_T4"/>
    <property type="match status" value="1"/>
</dbReference>
<dbReference type="InterPro" id="IPR034690">
    <property type="entry name" value="Endolysin_T4_type"/>
</dbReference>
<keyword evidence="9 10" id="KW-0326">Glycosidase</keyword>
<evidence type="ECO:0000256" key="2">
    <source>
        <dbReference type="ARBA" id="ARBA00022529"/>
    </source>
</evidence>
<proteinExistence type="inferred from homology"/>
<name>A0A5P8D625_9CAUD</name>
<keyword evidence="4 10" id="KW-0081">Bacteriolytic enzyme</keyword>
<evidence type="ECO:0000256" key="4">
    <source>
        <dbReference type="ARBA" id="ARBA00022638"/>
    </source>
</evidence>
<evidence type="ECO:0000313" key="12">
    <source>
        <dbReference type="EMBL" id="QFP93882.1"/>
    </source>
</evidence>
<keyword evidence="5 10" id="KW-0378">Hydrolase</keyword>
<dbReference type="EC" id="3.2.1.17" evidence="10"/>
<dbReference type="InterPro" id="IPR051018">
    <property type="entry name" value="Bacteriophage_GH24"/>
</dbReference>
<evidence type="ECO:0000256" key="5">
    <source>
        <dbReference type="ARBA" id="ARBA00022801"/>
    </source>
</evidence>
<evidence type="ECO:0000256" key="6">
    <source>
        <dbReference type="ARBA" id="ARBA00022852"/>
    </source>
</evidence>
<feature type="active site" description="Proton donor/acceptor" evidence="10">
    <location>
        <position position="15"/>
    </location>
</feature>
<dbReference type="Pfam" id="PF00959">
    <property type="entry name" value="Phage_lysozyme"/>
    <property type="match status" value="1"/>
</dbReference>
<evidence type="ECO:0000256" key="3">
    <source>
        <dbReference type="ARBA" id="ARBA00022612"/>
    </source>
</evidence>
<dbReference type="PANTHER" id="PTHR38107">
    <property type="match status" value="1"/>
</dbReference>
<dbReference type="GO" id="GO:0044659">
    <property type="term" value="P:viral release from host cell by cytolysis"/>
    <property type="evidence" value="ECO:0007669"/>
    <property type="project" value="UniProtKB-UniRule"/>
</dbReference>
<dbReference type="InterPro" id="IPR002196">
    <property type="entry name" value="Glyco_hydro_24"/>
</dbReference>
<accession>A0A5P8D625</accession>
<feature type="active site" description="Proton donor/acceptor" evidence="10">
    <location>
        <position position="24"/>
    </location>
</feature>
<keyword evidence="13" id="KW-1185">Reference proteome</keyword>
<dbReference type="InterPro" id="IPR023347">
    <property type="entry name" value="Lysozyme_dom_sf"/>
</dbReference>
<dbReference type="SUPFAM" id="SSF53955">
    <property type="entry name" value="Lysozyme-like"/>
    <property type="match status" value="1"/>
</dbReference>
<comment type="similarity">
    <text evidence="10 11">Belongs to the glycosyl hydrolase 24 family.</text>
</comment>
<keyword evidence="2 10" id="KW-0929">Antimicrobial</keyword>
<keyword evidence="8 10" id="KW-1035">Host cytoplasm</keyword>
<evidence type="ECO:0000313" key="13">
    <source>
        <dbReference type="Proteomes" id="UP000326781"/>
    </source>
</evidence>
<dbReference type="GO" id="GO:0042742">
    <property type="term" value="P:defense response to bacterium"/>
    <property type="evidence" value="ECO:0007669"/>
    <property type="project" value="UniProtKB-KW"/>
</dbReference>
<comment type="subcellular location">
    <subcellularLocation>
        <location evidence="10">Host cytoplasm</location>
    </subcellularLocation>
    <text evidence="10">The endolysin is cytoplasmic, but can reach the periplasmic space with the help of the holins which disrupt the host cell membrane.</text>
</comment>
<evidence type="ECO:0000256" key="8">
    <source>
        <dbReference type="ARBA" id="ARBA00023200"/>
    </source>
</evidence>
<dbReference type="PANTHER" id="PTHR38107:SF3">
    <property type="entry name" value="LYSOZYME RRRD-RELATED"/>
    <property type="match status" value="1"/>
</dbReference>
<organism evidence="12 13">
    <name type="scientific">Pectobacterium phage Wc4</name>
    <dbReference type="NCBI Taxonomy" id="2652428"/>
    <lineage>
        <taxon>Viruses</taxon>
        <taxon>Duplodnaviria</taxon>
        <taxon>Heunggongvirae</taxon>
        <taxon>Uroviricota</taxon>
        <taxon>Caudoviricetes</taxon>
        <taxon>Andersonviridae</taxon>
        <taxon>Andersonviridae incertae sedis</taxon>
        <taxon>Arnovirus</taxon>
        <taxon>Arnovirus Wc4</taxon>
    </lineage>
</organism>
<dbReference type="GO" id="GO:0016998">
    <property type="term" value="P:cell wall macromolecule catabolic process"/>
    <property type="evidence" value="ECO:0007669"/>
    <property type="project" value="InterPro"/>
</dbReference>
<comment type="function">
    <text evidence="10">Endolysin with lysozyme activity that degrades host peptidoglycans and participates with the holin and spanin proteins in the sequential events which lead to the programmed host cell lysis releasing the mature viral particles. Once the holin has permeabilized the host cell membrane, the endolysin can reach the periplasm and break down the peptidoglycan layer.</text>
</comment>
<sequence length="155" mass="16860">MNTSQQGLRALMKSEAFRADAYQDSVGKWTIGYGTIKLDGKPVQKGQRITQERAAGALAEFCTGMEAALNTALLGADTKQHEFDAFINLGYNIGTAGMIGSSALRLHVEGNKRAAADAFLLWNKGTINGVKQTIDGLTNRRVRERAMYLNGVYVM</sequence>
<reference evidence="12 13" key="1">
    <citation type="submission" date="2019-08" db="EMBL/GenBank/DDBJ databases">
        <title>Six bacteriophages against potato bacterial diseases.</title>
        <authorList>
            <person name="Zhang X."/>
            <person name="Kering K."/>
        </authorList>
    </citation>
    <scope>NUCLEOTIDE SEQUENCE [LARGE SCALE GENOMIC DNA]</scope>
</reference>
<keyword evidence="6 10" id="KW-0204">Cytolysis</keyword>
<evidence type="ECO:0000256" key="7">
    <source>
        <dbReference type="ARBA" id="ARBA00023142"/>
    </source>
</evidence>
<dbReference type="EMBL" id="MN270891">
    <property type="protein sequence ID" value="QFP93882.1"/>
    <property type="molecule type" value="Genomic_DNA"/>
</dbReference>